<name>A0A917IYJ2_9BACT</name>
<dbReference type="InterPro" id="IPR014284">
    <property type="entry name" value="RNA_pol_sigma-70_dom"/>
</dbReference>
<organism evidence="7 8">
    <name type="scientific">Filimonas zeae</name>
    <dbReference type="NCBI Taxonomy" id="1737353"/>
    <lineage>
        <taxon>Bacteria</taxon>
        <taxon>Pseudomonadati</taxon>
        <taxon>Bacteroidota</taxon>
        <taxon>Chitinophagia</taxon>
        <taxon>Chitinophagales</taxon>
        <taxon>Chitinophagaceae</taxon>
        <taxon>Filimonas</taxon>
    </lineage>
</organism>
<dbReference type="Proteomes" id="UP000627292">
    <property type="component" value="Unassembled WGS sequence"/>
</dbReference>
<dbReference type="AlphaFoldDB" id="A0A917IYJ2"/>
<keyword evidence="3" id="KW-0731">Sigma factor</keyword>
<dbReference type="InterPro" id="IPR013249">
    <property type="entry name" value="RNA_pol_sigma70_r4_t2"/>
</dbReference>
<feature type="domain" description="RNA polymerase sigma-70 region 2" evidence="5">
    <location>
        <begin position="27"/>
        <end position="93"/>
    </location>
</feature>
<evidence type="ECO:0000256" key="3">
    <source>
        <dbReference type="ARBA" id="ARBA00023082"/>
    </source>
</evidence>
<evidence type="ECO:0000256" key="2">
    <source>
        <dbReference type="ARBA" id="ARBA00023015"/>
    </source>
</evidence>
<dbReference type="PANTHER" id="PTHR43133">
    <property type="entry name" value="RNA POLYMERASE ECF-TYPE SIGMA FACTO"/>
    <property type="match status" value="1"/>
</dbReference>
<evidence type="ECO:0000313" key="8">
    <source>
        <dbReference type="Proteomes" id="UP000627292"/>
    </source>
</evidence>
<dbReference type="GO" id="GO:0016987">
    <property type="term" value="F:sigma factor activity"/>
    <property type="evidence" value="ECO:0007669"/>
    <property type="project" value="UniProtKB-KW"/>
</dbReference>
<dbReference type="Pfam" id="PF08281">
    <property type="entry name" value="Sigma70_r4_2"/>
    <property type="match status" value="1"/>
</dbReference>
<protein>
    <recommendedName>
        <fullName evidence="9">Sigma-70 family RNA polymerase sigma factor</fullName>
    </recommendedName>
</protein>
<dbReference type="InterPro" id="IPR036388">
    <property type="entry name" value="WH-like_DNA-bd_sf"/>
</dbReference>
<dbReference type="EMBL" id="BMIB01000003">
    <property type="protein sequence ID" value="GGH71322.1"/>
    <property type="molecule type" value="Genomic_DNA"/>
</dbReference>
<dbReference type="InterPro" id="IPR013325">
    <property type="entry name" value="RNA_pol_sigma_r2"/>
</dbReference>
<evidence type="ECO:0008006" key="9">
    <source>
        <dbReference type="Google" id="ProtNLM"/>
    </source>
</evidence>
<dbReference type="NCBIfam" id="TIGR02937">
    <property type="entry name" value="sigma70-ECF"/>
    <property type="match status" value="1"/>
</dbReference>
<evidence type="ECO:0000259" key="6">
    <source>
        <dbReference type="Pfam" id="PF08281"/>
    </source>
</evidence>
<accession>A0A917IYJ2</accession>
<comment type="similarity">
    <text evidence="1">Belongs to the sigma-70 factor family. ECF subfamily.</text>
</comment>
<gene>
    <name evidence="7" type="ORF">GCM10011379_30540</name>
</gene>
<dbReference type="GO" id="GO:0006352">
    <property type="term" value="P:DNA-templated transcription initiation"/>
    <property type="evidence" value="ECO:0007669"/>
    <property type="project" value="InterPro"/>
</dbReference>
<evidence type="ECO:0000256" key="4">
    <source>
        <dbReference type="ARBA" id="ARBA00023163"/>
    </source>
</evidence>
<dbReference type="SUPFAM" id="SSF88659">
    <property type="entry name" value="Sigma3 and sigma4 domains of RNA polymerase sigma factors"/>
    <property type="match status" value="1"/>
</dbReference>
<dbReference type="InterPro" id="IPR013324">
    <property type="entry name" value="RNA_pol_sigma_r3/r4-like"/>
</dbReference>
<dbReference type="InterPro" id="IPR007627">
    <property type="entry name" value="RNA_pol_sigma70_r2"/>
</dbReference>
<evidence type="ECO:0000259" key="5">
    <source>
        <dbReference type="Pfam" id="PF04542"/>
    </source>
</evidence>
<dbReference type="SUPFAM" id="SSF88946">
    <property type="entry name" value="Sigma2 domain of RNA polymerase sigma factors"/>
    <property type="match status" value="1"/>
</dbReference>
<dbReference type="Gene3D" id="1.10.1740.10">
    <property type="match status" value="1"/>
</dbReference>
<dbReference type="Pfam" id="PF04542">
    <property type="entry name" value="Sigma70_r2"/>
    <property type="match status" value="1"/>
</dbReference>
<sequence length="186" mass="21943">MIEVDNAVLKRLFLEIAAGSGHAFEQFYRQTQQWVLVRLFKHTGCREKAKDATQGFYALMWEKRNRLPEVENPKGFITTCLQRHAINIYRKEKLIPQQKTQLIILTKEEGSNCTQETIAARQLEALIERATNTLPPRQQNIYRLRQYDKHDYQQIGALTGLTPESCYTYHYMALKQIRTLLKEYYN</sequence>
<keyword evidence="8" id="KW-1185">Reference proteome</keyword>
<comment type="caution">
    <text evidence="7">The sequence shown here is derived from an EMBL/GenBank/DDBJ whole genome shotgun (WGS) entry which is preliminary data.</text>
</comment>
<dbReference type="Gene3D" id="1.10.10.10">
    <property type="entry name" value="Winged helix-like DNA-binding domain superfamily/Winged helix DNA-binding domain"/>
    <property type="match status" value="1"/>
</dbReference>
<keyword evidence="2" id="KW-0805">Transcription regulation</keyword>
<dbReference type="PANTHER" id="PTHR43133:SF46">
    <property type="entry name" value="RNA POLYMERASE SIGMA-70 FACTOR ECF SUBFAMILY"/>
    <property type="match status" value="1"/>
</dbReference>
<dbReference type="GO" id="GO:0003677">
    <property type="term" value="F:DNA binding"/>
    <property type="evidence" value="ECO:0007669"/>
    <property type="project" value="InterPro"/>
</dbReference>
<dbReference type="RefSeq" id="WP_188953732.1">
    <property type="nucleotide sequence ID" value="NZ_BMIB01000003.1"/>
</dbReference>
<evidence type="ECO:0000256" key="1">
    <source>
        <dbReference type="ARBA" id="ARBA00010641"/>
    </source>
</evidence>
<keyword evidence="4" id="KW-0804">Transcription</keyword>
<dbReference type="CDD" id="cd06171">
    <property type="entry name" value="Sigma70_r4"/>
    <property type="match status" value="1"/>
</dbReference>
<dbReference type="InterPro" id="IPR039425">
    <property type="entry name" value="RNA_pol_sigma-70-like"/>
</dbReference>
<proteinExistence type="inferred from homology"/>
<reference evidence="7" key="1">
    <citation type="journal article" date="2014" name="Int. J. Syst. Evol. Microbiol.">
        <title>Complete genome sequence of Corynebacterium casei LMG S-19264T (=DSM 44701T), isolated from a smear-ripened cheese.</title>
        <authorList>
            <consortium name="US DOE Joint Genome Institute (JGI-PGF)"/>
            <person name="Walter F."/>
            <person name="Albersmeier A."/>
            <person name="Kalinowski J."/>
            <person name="Ruckert C."/>
        </authorList>
    </citation>
    <scope>NUCLEOTIDE SEQUENCE</scope>
    <source>
        <strain evidence="7">CGMCC 1.15290</strain>
    </source>
</reference>
<evidence type="ECO:0000313" key="7">
    <source>
        <dbReference type="EMBL" id="GGH71322.1"/>
    </source>
</evidence>
<reference evidence="7" key="2">
    <citation type="submission" date="2020-09" db="EMBL/GenBank/DDBJ databases">
        <authorList>
            <person name="Sun Q."/>
            <person name="Zhou Y."/>
        </authorList>
    </citation>
    <scope>NUCLEOTIDE SEQUENCE</scope>
    <source>
        <strain evidence="7">CGMCC 1.15290</strain>
    </source>
</reference>
<feature type="domain" description="RNA polymerase sigma factor 70 region 4 type 2" evidence="6">
    <location>
        <begin position="126"/>
        <end position="177"/>
    </location>
</feature>